<sequence length="152" mass="16212">MIDGPQRADGAELGGRLLTLVGDRDFQALAPEISQIACDHGSDRSAFTEVVAWIVTTIADLIADPASSVNDAVDSFISVVPVVHDTAALNEELPAPAEWLFTAVVRHLQSRHRAGSDPPPPVPADTALTRMQALVEALLWLDALLECDHSSL</sequence>
<gene>
    <name evidence="1" type="ORF">R1CP_01095</name>
</gene>
<dbReference type="AlphaFoldDB" id="A0A1B1JXA2"/>
<organism evidence="1 2">
    <name type="scientific">Rhodococcus opacus</name>
    <name type="common">Nocardia opaca</name>
    <dbReference type="NCBI Taxonomy" id="37919"/>
    <lineage>
        <taxon>Bacteria</taxon>
        <taxon>Bacillati</taxon>
        <taxon>Actinomycetota</taxon>
        <taxon>Actinomycetes</taxon>
        <taxon>Mycobacteriales</taxon>
        <taxon>Nocardiaceae</taxon>
        <taxon>Rhodococcus</taxon>
    </lineage>
</organism>
<dbReference type="EMBL" id="CP009111">
    <property type="protein sequence ID" value="ANS24975.1"/>
    <property type="molecule type" value="Genomic_DNA"/>
</dbReference>
<name>A0A1B1JXA2_RHOOP</name>
<dbReference type="PATRIC" id="fig|37919.13.peg.225"/>
<evidence type="ECO:0000313" key="1">
    <source>
        <dbReference type="EMBL" id="ANS24975.1"/>
    </source>
</evidence>
<dbReference type="RefSeq" id="WP_065488529.1">
    <property type="nucleotide sequence ID" value="NZ_CP009111.1"/>
</dbReference>
<reference evidence="1 2" key="1">
    <citation type="submission" date="2014-07" db="EMBL/GenBank/DDBJ databases">
        <authorList>
            <person name="Zhang J.E."/>
            <person name="Yang H."/>
            <person name="Guo J."/>
            <person name="Deng Z."/>
            <person name="Luo H."/>
            <person name="Luo M."/>
            <person name="Zhao B."/>
        </authorList>
    </citation>
    <scope>NUCLEOTIDE SEQUENCE [LARGE SCALE GENOMIC DNA]</scope>
    <source>
        <strain evidence="1 2">1CP</strain>
    </source>
</reference>
<accession>A0A1B1JXA2</accession>
<protein>
    <submittedName>
        <fullName evidence="1">Uncharacterized protein</fullName>
    </submittedName>
</protein>
<evidence type="ECO:0000313" key="2">
    <source>
        <dbReference type="Proteomes" id="UP000186108"/>
    </source>
</evidence>
<dbReference type="Proteomes" id="UP000186108">
    <property type="component" value="Chromosome"/>
</dbReference>
<proteinExistence type="predicted"/>